<sequence length="160" mass="17080">MNAIPPAALQAAQDESNTELLETQVHSADRTVERILAAAAPHFDRQTTTSDLWQHVRNVLAWVDEANARTEHEVAMRLLKLVEEAGEVASAYIGMTGQNPRKGITHTHHDVAGELCDVVVTALVALATITGDIGAARIALAQHLAQRGPRLAVLTEGASA</sequence>
<protein>
    <recommendedName>
        <fullName evidence="3">NTP pyrophosphohydrolase MazG putative catalytic core domain-containing protein</fullName>
    </recommendedName>
</protein>
<dbReference type="InterPro" id="IPR044548">
    <property type="entry name" value="AF0060_NTP-PPase_MazG-like"/>
</dbReference>
<dbReference type="CDD" id="cd11533">
    <property type="entry name" value="NTP-PPase_Af0060_like"/>
    <property type="match status" value="1"/>
</dbReference>
<dbReference type="OrthoDB" id="21342at2"/>
<name>A0A5S4H4I4_9ACTN</name>
<dbReference type="EMBL" id="VCKX01000002">
    <property type="protein sequence ID" value="TMR39621.1"/>
    <property type="molecule type" value="Genomic_DNA"/>
</dbReference>
<dbReference type="Gene3D" id="1.10.287.1080">
    <property type="entry name" value="MazG-like"/>
    <property type="match status" value="1"/>
</dbReference>
<dbReference type="AlphaFoldDB" id="A0A5S4H4I4"/>
<evidence type="ECO:0000313" key="1">
    <source>
        <dbReference type="EMBL" id="TMR39621.1"/>
    </source>
</evidence>
<comment type="caution">
    <text evidence="1">The sequence shown here is derived from an EMBL/GenBank/DDBJ whole genome shotgun (WGS) entry which is preliminary data.</text>
</comment>
<organism evidence="1 2">
    <name type="scientific">Nonomuraea zeae</name>
    <dbReference type="NCBI Taxonomy" id="1642303"/>
    <lineage>
        <taxon>Bacteria</taxon>
        <taxon>Bacillati</taxon>
        <taxon>Actinomycetota</taxon>
        <taxon>Actinomycetes</taxon>
        <taxon>Streptosporangiales</taxon>
        <taxon>Streptosporangiaceae</taxon>
        <taxon>Nonomuraea</taxon>
    </lineage>
</organism>
<dbReference type="SUPFAM" id="SSF101386">
    <property type="entry name" value="all-alpha NTP pyrophosphatases"/>
    <property type="match status" value="1"/>
</dbReference>
<evidence type="ECO:0008006" key="3">
    <source>
        <dbReference type="Google" id="ProtNLM"/>
    </source>
</evidence>
<accession>A0A5S4H4I4</accession>
<proteinExistence type="predicted"/>
<dbReference type="RefSeq" id="WP_138687647.1">
    <property type="nucleotide sequence ID" value="NZ_JBHSAZ010000112.1"/>
</dbReference>
<dbReference type="Proteomes" id="UP000306628">
    <property type="component" value="Unassembled WGS sequence"/>
</dbReference>
<evidence type="ECO:0000313" key="2">
    <source>
        <dbReference type="Proteomes" id="UP000306628"/>
    </source>
</evidence>
<reference evidence="1 2" key="1">
    <citation type="submission" date="2019-05" db="EMBL/GenBank/DDBJ databases">
        <title>Draft genome sequence of Nonomuraea zeae DSM 100528.</title>
        <authorList>
            <person name="Saricaoglu S."/>
            <person name="Isik K."/>
        </authorList>
    </citation>
    <scope>NUCLEOTIDE SEQUENCE [LARGE SCALE GENOMIC DNA]</scope>
    <source>
        <strain evidence="1 2">DSM 100528</strain>
    </source>
</reference>
<keyword evidence="2" id="KW-1185">Reference proteome</keyword>
<gene>
    <name evidence="1" type="ORF">ETD85_01000</name>
</gene>